<evidence type="ECO:0000313" key="2">
    <source>
        <dbReference type="Proteomes" id="UP000184368"/>
    </source>
</evidence>
<organism evidence="1 2">
    <name type="scientific">Cnuella takakiae</name>
    <dbReference type="NCBI Taxonomy" id="1302690"/>
    <lineage>
        <taxon>Bacteria</taxon>
        <taxon>Pseudomonadati</taxon>
        <taxon>Bacteroidota</taxon>
        <taxon>Chitinophagia</taxon>
        <taxon>Chitinophagales</taxon>
        <taxon>Chitinophagaceae</taxon>
        <taxon>Cnuella</taxon>
    </lineage>
</organism>
<dbReference type="EMBL" id="FQUO01000008">
    <property type="protein sequence ID" value="SHF48589.1"/>
    <property type="molecule type" value="Genomic_DNA"/>
</dbReference>
<dbReference type="Proteomes" id="UP000184368">
    <property type="component" value="Unassembled WGS sequence"/>
</dbReference>
<accession>A0A1M5C1H4</accession>
<gene>
    <name evidence="1" type="ORF">SAMN05444008_108191</name>
</gene>
<protein>
    <submittedName>
        <fullName evidence="1">Uncharacterized protein</fullName>
    </submittedName>
</protein>
<sequence length="63" mass="6960">MKLKAYPKHPYDIEAHLDCIAAIPFFPLNERMNLPVLCLATSGGGSRSYGPCSNPPFKIAFYS</sequence>
<proteinExistence type="predicted"/>
<reference evidence="1 2" key="1">
    <citation type="submission" date="2016-11" db="EMBL/GenBank/DDBJ databases">
        <authorList>
            <person name="Jaros S."/>
            <person name="Januszkiewicz K."/>
            <person name="Wedrychowicz H."/>
        </authorList>
    </citation>
    <scope>NUCLEOTIDE SEQUENCE [LARGE SCALE GENOMIC DNA]</scope>
    <source>
        <strain evidence="1 2">DSM 26897</strain>
    </source>
</reference>
<name>A0A1M5C1H4_9BACT</name>
<evidence type="ECO:0000313" key="1">
    <source>
        <dbReference type="EMBL" id="SHF48589.1"/>
    </source>
</evidence>
<dbReference type="AlphaFoldDB" id="A0A1M5C1H4"/>
<keyword evidence="2" id="KW-1185">Reference proteome</keyword>